<dbReference type="RefSeq" id="WP_081169020.1">
    <property type="nucleotide sequence ID" value="NZ_LWBP01000201.1"/>
</dbReference>
<proteinExistence type="predicted"/>
<feature type="region of interest" description="Disordered" evidence="1">
    <location>
        <begin position="535"/>
        <end position="556"/>
    </location>
</feature>
<sequence length="556" mass="59455">MKAINTIIKGLLLLLALVILNVSCKKDVEDVFEPDRFFKPAKITAASGETAVKLEWPASLYTAGKGVQYTVEISKDSLFQSGIDYSVVIDSTTLSITDDNLVIKQKYFARVKANAIDNIGDSKWEYSSSFSITGEQIIFPVLDAELKDKSVILRWRITSGLTKIVLLPTGGSQIDVDLDANDVAAGFKQITGLTGNTTYNAIILAGTKVKGTMNFVTPAASIFTVVLTPSDDLVAAVNNAANGDVIGLDPGTYNCVDGTGAFVNLIILQKTITIQSVSGNPADTKVNYREITLKGTGAGITLKGIEFDGAAANATASQALYFLNLTGLNSDSEAATFTDIIVENCYVHDMGNCIFRGNRAANNAHKIGTMKFNNCKLYDCKSLNAYTFFTMEKLQFEKLEFTNSTLYNLGRAFIGWSTNITVAVPPTILIDQCTINSFGRDARNNFFIDANANPLILTISNSIISNTPMPGSTSGTALMRATAATADMSYCNTFNLTNGASPAVAATFPAIVTMQNNKTVDAGWTGNSSDFTLPAGSELRTSNSSGGPVGDPRWAF</sequence>
<dbReference type="Pfam" id="PF16318">
    <property type="entry name" value="DUF4957"/>
    <property type="match status" value="1"/>
</dbReference>
<dbReference type="CDD" id="cd00063">
    <property type="entry name" value="FN3"/>
    <property type="match status" value="1"/>
</dbReference>
<feature type="domain" description="Fibronectin type-III" evidence="2">
    <location>
        <begin position="34"/>
        <end position="136"/>
    </location>
</feature>
<dbReference type="InterPro" id="IPR013783">
    <property type="entry name" value="Ig-like_fold"/>
</dbReference>
<evidence type="ECO:0000313" key="4">
    <source>
        <dbReference type="Proteomes" id="UP000192276"/>
    </source>
</evidence>
<dbReference type="InterPro" id="IPR036116">
    <property type="entry name" value="FN3_sf"/>
</dbReference>
<evidence type="ECO:0000259" key="2">
    <source>
        <dbReference type="PROSITE" id="PS50853"/>
    </source>
</evidence>
<accession>A0A1V9FD23</accession>
<keyword evidence="4" id="KW-1185">Reference proteome</keyword>
<evidence type="ECO:0000313" key="3">
    <source>
        <dbReference type="EMBL" id="OQP56268.1"/>
    </source>
</evidence>
<dbReference type="Gene3D" id="2.60.40.10">
    <property type="entry name" value="Immunoglobulins"/>
    <property type="match status" value="1"/>
</dbReference>
<dbReference type="InterPro" id="IPR012334">
    <property type="entry name" value="Pectin_lyas_fold"/>
</dbReference>
<dbReference type="SUPFAM" id="SSF51126">
    <property type="entry name" value="Pectin lyase-like"/>
    <property type="match status" value="1"/>
</dbReference>
<dbReference type="EMBL" id="LWBP01000201">
    <property type="protein sequence ID" value="OQP56268.1"/>
    <property type="molecule type" value="Genomic_DNA"/>
</dbReference>
<dbReference type="InterPro" id="IPR011050">
    <property type="entry name" value="Pectin_lyase_fold/virulence"/>
</dbReference>
<dbReference type="STRING" id="550983.A4R26_26250"/>
<dbReference type="SUPFAM" id="SSF49265">
    <property type="entry name" value="Fibronectin type III"/>
    <property type="match status" value="1"/>
</dbReference>
<dbReference type="Proteomes" id="UP000192276">
    <property type="component" value="Unassembled WGS sequence"/>
</dbReference>
<dbReference type="InterPro" id="IPR003961">
    <property type="entry name" value="FN3_dom"/>
</dbReference>
<protein>
    <recommendedName>
        <fullName evidence="2">Fibronectin type-III domain-containing protein</fullName>
    </recommendedName>
</protein>
<dbReference type="OrthoDB" id="691503at2"/>
<organism evidence="3 4">
    <name type="scientific">Niastella populi</name>
    <dbReference type="NCBI Taxonomy" id="550983"/>
    <lineage>
        <taxon>Bacteria</taxon>
        <taxon>Pseudomonadati</taxon>
        <taxon>Bacteroidota</taxon>
        <taxon>Chitinophagia</taxon>
        <taxon>Chitinophagales</taxon>
        <taxon>Chitinophagaceae</taxon>
        <taxon>Niastella</taxon>
    </lineage>
</organism>
<dbReference type="InterPro" id="IPR032530">
    <property type="entry name" value="DUF4957"/>
</dbReference>
<dbReference type="Gene3D" id="2.160.20.10">
    <property type="entry name" value="Single-stranded right-handed beta-helix, Pectin lyase-like"/>
    <property type="match status" value="1"/>
</dbReference>
<dbReference type="AlphaFoldDB" id="A0A1V9FD23"/>
<name>A0A1V9FD23_9BACT</name>
<comment type="caution">
    <text evidence="3">The sequence shown here is derived from an EMBL/GenBank/DDBJ whole genome shotgun (WGS) entry which is preliminary data.</text>
</comment>
<evidence type="ECO:0000256" key="1">
    <source>
        <dbReference type="SAM" id="MobiDB-lite"/>
    </source>
</evidence>
<dbReference type="PROSITE" id="PS50853">
    <property type="entry name" value="FN3"/>
    <property type="match status" value="1"/>
</dbReference>
<reference evidence="4" key="1">
    <citation type="submission" date="2016-04" db="EMBL/GenBank/DDBJ databases">
        <authorList>
            <person name="Chen L."/>
            <person name="Zhuang W."/>
            <person name="Wang G."/>
        </authorList>
    </citation>
    <scope>NUCLEOTIDE SEQUENCE [LARGE SCALE GENOMIC DNA]</scope>
    <source>
        <strain evidence="4">208</strain>
    </source>
</reference>
<gene>
    <name evidence="3" type="ORF">A4R26_26250</name>
</gene>